<dbReference type="GO" id="GO:0005524">
    <property type="term" value="F:ATP binding"/>
    <property type="evidence" value="ECO:0007669"/>
    <property type="project" value="UniProtKB-KW"/>
</dbReference>
<dbReference type="InterPro" id="IPR011704">
    <property type="entry name" value="ATPase_dyneun-rel_AAA"/>
</dbReference>
<dbReference type="FunFam" id="3.40.50.300:FF:000582">
    <property type="entry name" value="Midasin"/>
    <property type="match status" value="1"/>
</dbReference>
<dbReference type="SMART" id="SM00382">
    <property type="entry name" value="AAA"/>
    <property type="match status" value="6"/>
</dbReference>
<keyword evidence="5" id="KW-0597">Phosphoprotein</keyword>
<feature type="compositionally biased region" description="Polar residues" evidence="11">
    <location>
        <begin position="4396"/>
        <end position="4411"/>
    </location>
</feature>
<proteinExistence type="inferred from homology"/>
<dbReference type="PANTHER" id="PTHR48103:SF2">
    <property type="entry name" value="MIDASIN"/>
    <property type="match status" value="1"/>
</dbReference>
<keyword evidence="7 10" id="KW-0067">ATP-binding</keyword>
<feature type="compositionally biased region" description="Basic and acidic residues" evidence="11">
    <location>
        <begin position="4047"/>
        <end position="4058"/>
    </location>
</feature>
<dbReference type="CDD" id="cd00009">
    <property type="entry name" value="AAA"/>
    <property type="match status" value="2"/>
</dbReference>
<dbReference type="Gene3D" id="3.40.50.410">
    <property type="entry name" value="von Willebrand factor, type A domain"/>
    <property type="match status" value="1"/>
</dbReference>
<evidence type="ECO:0000256" key="7">
    <source>
        <dbReference type="ARBA" id="ARBA00022840"/>
    </source>
</evidence>
<dbReference type="EMBL" id="JAVRQU010000001">
    <property type="protein sequence ID" value="KAK5708374.1"/>
    <property type="molecule type" value="Genomic_DNA"/>
</dbReference>
<feature type="compositionally biased region" description="Basic and acidic residues" evidence="11">
    <location>
        <begin position="4271"/>
        <end position="4286"/>
    </location>
</feature>
<evidence type="ECO:0000313" key="14">
    <source>
        <dbReference type="Proteomes" id="UP001310594"/>
    </source>
</evidence>
<dbReference type="InterPro" id="IPR003593">
    <property type="entry name" value="AAA+_ATPase"/>
</dbReference>
<evidence type="ECO:0000313" key="13">
    <source>
        <dbReference type="EMBL" id="KAK5708374.1"/>
    </source>
</evidence>
<dbReference type="PANTHER" id="PTHR48103">
    <property type="entry name" value="MIDASIN-RELATED"/>
    <property type="match status" value="1"/>
</dbReference>
<dbReference type="InterPro" id="IPR036465">
    <property type="entry name" value="vWFA_dom_sf"/>
</dbReference>
<feature type="compositionally biased region" description="Acidic residues" evidence="11">
    <location>
        <begin position="4368"/>
        <end position="4381"/>
    </location>
</feature>
<feature type="region of interest" description="Disordered" evidence="11">
    <location>
        <begin position="718"/>
        <end position="737"/>
    </location>
</feature>
<evidence type="ECO:0000256" key="5">
    <source>
        <dbReference type="ARBA" id="ARBA00022553"/>
    </source>
</evidence>
<feature type="region of interest" description="Disordered" evidence="11">
    <location>
        <begin position="4045"/>
        <end position="4414"/>
    </location>
</feature>
<dbReference type="Pfam" id="PF21108">
    <property type="entry name" value="MDN1_4th"/>
    <property type="match status" value="1"/>
</dbReference>
<feature type="region of interest" description="Disordered" evidence="11">
    <location>
        <begin position="4426"/>
        <end position="4517"/>
    </location>
</feature>
<dbReference type="Pfam" id="PF17867">
    <property type="entry name" value="AAA_lid_7"/>
    <property type="match status" value="3"/>
</dbReference>
<feature type="compositionally biased region" description="Acidic residues" evidence="11">
    <location>
        <begin position="4207"/>
        <end position="4217"/>
    </location>
</feature>
<keyword evidence="6 10" id="KW-0547">Nucleotide-binding</keyword>
<dbReference type="InterPro" id="IPR040848">
    <property type="entry name" value="AAA_lid_7"/>
</dbReference>
<name>A0AAN8A670_9PEZI</name>
<dbReference type="GO" id="GO:0016887">
    <property type="term" value="F:ATP hydrolysis activity"/>
    <property type="evidence" value="ECO:0007669"/>
    <property type="project" value="InterPro"/>
</dbReference>
<evidence type="ECO:0000256" key="3">
    <source>
        <dbReference type="ARBA" id="ARBA00007188"/>
    </source>
</evidence>
<dbReference type="GO" id="GO:0000027">
    <property type="term" value="P:ribosomal large subunit assembly"/>
    <property type="evidence" value="ECO:0007669"/>
    <property type="project" value="InterPro"/>
</dbReference>
<protein>
    <recommendedName>
        <fullName evidence="4 10">Midasin</fullName>
    </recommendedName>
</protein>
<feature type="compositionally biased region" description="Acidic residues" evidence="11">
    <location>
        <begin position="4489"/>
        <end position="4510"/>
    </location>
</feature>
<feature type="compositionally biased region" description="Acidic residues" evidence="11">
    <location>
        <begin position="4290"/>
        <end position="4318"/>
    </location>
</feature>
<dbReference type="InterPro" id="IPR027417">
    <property type="entry name" value="P-loop_NTPase"/>
</dbReference>
<evidence type="ECO:0000256" key="8">
    <source>
        <dbReference type="ARBA" id="ARBA00023186"/>
    </source>
</evidence>
<dbReference type="InterPro" id="IPR002035">
    <property type="entry name" value="VWF_A"/>
</dbReference>
<organism evidence="13 14">
    <name type="scientific">Elasticomyces elasticus</name>
    <dbReference type="NCBI Taxonomy" id="574655"/>
    <lineage>
        <taxon>Eukaryota</taxon>
        <taxon>Fungi</taxon>
        <taxon>Dikarya</taxon>
        <taxon>Ascomycota</taxon>
        <taxon>Pezizomycotina</taxon>
        <taxon>Dothideomycetes</taxon>
        <taxon>Dothideomycetidae</taxon>
        <taxon>Mycosphaerellales</taxon>
        <taxon>Teratosphaeriaceae</taxon>
        <taxon>Elasticomyces</taxon>
    </lineage>
</organism>
<dbReference type="FunFam" id="3.40.50.300:FF:000142">
    <property type="entry name" value="Midasin"/>
    <property type="match status" value="1"/>
</dbReference>
<dbReference type="InterPro" id="IPR041190">
    <property type="entry name" value="Midasin_AAA_lid_5"/>
</dbReference>
<sequence>MQCSWDTALLQRGDQLPPELFQVIQHGTNEQYLAAITKASLDARYTYVLFAHCENIFAHVCASARNHGSLASALATIARILPFAPYLAPFATQLLREPYTFTVQTVSGEDLLLLLGIFRLLRHDPKAYKSQIDIVQIQSLLDNPSRPIVYLVIRIMQIWLDGADYWFEEMVRKHLGPDSPESGIDGEWDDKIIDYRFLTLWEEQRYEKIEKLLVSVREDVPRSPGGRTISANSFHAGSALVGGIVLHTDAHGDRLLSDQLVQTPVVCENLARIATALKSPQPILLTGLAGSGKTLLTRHIANRLGKLEKMVTLHLNEQSDAKLLIGVYTTGNTPGSFAWKAGVLTTAVEEGRWVLIEDLDRAPNEILGTLLPLIERRELLVPNRKQTLYAAPGFRILATVRNTVNHRGEETRPLTHMLGARHWQNVTIDMQPLGEQQMVAGQLFSSLSQLLPQFMAVYERLQASKQRAVLVGQTKTGVARAISPRDLLKWCGRVAKLLQKRTTFTSGDVDDVFMEAVDCFAGALPDGSARSSMAAVIAEELRIDPQRRDYLLGERDVRYEADKSRITMGRYNLSRVASQRSTSAAQSTFSTNPHTTRMLERVAAAVVNREPLLLVGETGVGKTTAVQHLATHLGKKLEPFNLSQQSEVGDLLGGFKPVTARSLIVPMKDEFDELFRAGFSMTKNQSFLELLRKQMVRSNWKAVCKLWQQALKMVEQRRAASPATPGETPNKKRKVEPKKTLDLARWDAFAEKVEDMDRRLSAGNEAFAFSFVEGNSVRAVRNGDWVLLDEINLASPDTLESITDLLDPSSPSILLTEAGNIERIEAHPDFRIFAAMNPATDVGKRDLPPGIRSRFTELYVESPDKDTKSLQSIVRSYLRAEAAADPAIAVDVSTLYQKIIALSEQNKLVDGAGQKPHFSLRTLTRTLSYAKYIAPQCSLRRALYEGFQMSFLTFLDAESARSVQPLLEQYLLGKRTNIRSELQKALRKPNDGSTYVQGYQGSKHWVHQGPLEPLEQPQYILTPFIKTNLENLVRASSTRQFPVLIQGPTSSGKTSMIEYLAKRTGHKFVRINNHEHTDLQEYLGTYVSGTDGRLQFQEGVLVQALRQGHWLVLDELNLAPTDVLEALNRLLDDNRELLIPETQETIRPHGDFMLFATQNPAGLYGGRKTLSRAFRSRFLELHFDDIPVDELQEILNRRTQLPESRCKRIVTVYKELALLRQESRVFEQKSFATLRDLFRWAFRPNDTIEQLAANGYMLLAERVRKPEERQALKAIIEKALSTNGPRVVIDEAALYSEDSPELQAYQNGAGASDVVWTKAMRRLYVLVSRAIQNNEPVVLVGETGCGKTTVCQMLADAMARQLHTVNAHLNTETGDLIGSQRPVRNRAAVEAELRSRLLVSAPLQDLDTAAAHSTDALLSAYDQAVTSLDNPDKQTYCSSATHLELQTLRTRFKALFEWVDGSLVQAMRDGHFFMLDEISLADDSVLERINSVLEPQRSILLAEKGSLDSFVTASAGFQFLATMNPGGDYGKRELSPALRNRFTEIWVPALSDTEDIIQIVHAKLTSSANQHATAMVSFAQWFKDRYNTSALSSVSIRDTLAWVQFVNAFASTDVVAAIVHGAAMVYIDTLGANPAGLLNIAGADLGEERTACLSVLSRLLKADAGVIYDQSSEVTQTEHSLVVGPFAIQTRTLGASLPNAFTFKAQTTRSNAMRVVRAMQLSKPVMLEGSPGVGKTALVGAIATAAGAPLTRINLSEQTDLLDLFGSDAPVEGAATGIFAWRDAPFLRAMKTGEWVLLDEMNLASQSVLEGLNACLDHRGEVFVPELGQTFTKHPDFRLFAAQNPHHQGGGRKGLPASFVNRFTVVYADAFQAQDLILICRQSFPQIPADLLEQAVRFVSKLDSEVVQRRRFGANGGPWEFNLRDISRWLALVTSDVGLLKGGSPRDFFRSLFTQRFRSASDQKSAVDLYDTIFDTDVAETDIYESISPLDLQLGLALLPRDRLQASAVTMRRALDCPPVHLRALESTMLCVEQRWPVVLTGSSGSGKTALIEGLAAALGASIVTIPLNADTDAMDLIGGYEQSDPLRRGLQALEQIRAHWSTIVKRAALSGDSVDVAGMLANLQASPSEIMDKITQLQTAATGMSDDDDNYIQTLRELVAAADNARDIIDKARFEWTDGLLVDALKGGKWLILDNANLCSPSVLDRLNSLLEQDGSLIVNEHTEVDGSPRVIRPHPDFRVFMTVDPRHGELSRAMRNRAVEIYLPSPDMPSSPSRPLQPESAIARFRYTALVDHVEVSVRENIAQLARDHTSIADQQLVDRFTAQLAAGLYGQAQWLDLSTNVMSQDLYGPLTDFYALATSRTHASADLARVQVSQPVSQVSVPVADGKAFFQTLHPLNNHALVQQNELFLTQASTLASVYDFHLRLNSLSEMIKSCRTKQPVMRQLERTERQLLPRSGSTTSNYGLLAAVETMVQLTLRWLLSVENMPLHLIGEVRNKLQNLCGYLSLVLDVIAGGSHDAALFTACLSGLREKAEESSGDALMVTRTLMPGVVGAIASFAGSNIEVRGSACATLWAALKPTTPKSMVELHALLALEQVAQLFDNACLRFDVAIETQSDTRITFARALATARKDSADVLALSEHLGELVSASTNDAAELHGKRTPHFAQVFELLAQKAALLRLVGNGLPDKHVAAIELLASRATCDSILVVGDSRMPATVKEQLDLLTRTLPTVSETDKFPLLQPLALAVAEHVESTAHVGLRDLDLLGSESNVLCKIFASHTHTLGLEGSEPLDVCLLNLTTLVLDQLANNATNSKVQLMASQLLRKLNGKDDKDFSSDLPSTDDRTPSDTSGFAQIQAAFRRVVDHLQSTFANSYLHSMSAAEAWKAYGMATLAFYLPVRPFDPALQPRIERDIHCQTLQGIERQLSALRTFRAALCGENDSSRSRTLEQDISRMGAEPTFEAICRPEVSAMSDLQGEFEALSRALVPFWHEEATQYDDDMPWANIERIRNRLENQYRAYADLTRPIVALIDCMRVGRQLGSQINAAEEDAGSTASLGRLIPFVNASFVDWSQDDAFIELFSNPQGQQDTLLAMSVLAARSHACGIKALSPALLGSIDQQFERFYDWWSHRLGEEQKRTAANSSLYRYQGDADQEDEASTAAEVDALFPGYRDPDAATAPAKSTPSHLTSEVAAAHSAIFRGHAPATLVQLLERYTSLLTSSQNDSGAGHQFSAILWVLQKMQDRTSGISEAAKTYNMYTDPNIREAQRLASTLHEIKGRFETLHLAWPEHATPVEVHRACDHILMIGHTEPLVIFLPLLEKLHATMTQWQQIASREFSINGELESITAMIVSWRQIELSSWAGLLDREDTACRTDASSWWYIAYENIIAAVRALQHDSRAIRGHTEGLLKTLGMFLGSCGLGEYGPRLNILRDFEAHLAALSKHDAGFLIVKQALTNFIVHHERFTQAIAEKLAKGRSDLEKQIKSVIQVASWKDRNVETLKQSATSSHKRLLRLVRKYRRLLAQPVGGLLADGVVQGGPYSGLALSITKEAAATDNTHDADVSASQFAAWTARSGRFKNTAMTVSMMHAKAGNLGIRSATTELAKYSSDLRVDIQELQKETPSILNEETKSVVQDLKRRKRRLLADVIREVQNMGFQRSMGDDVLAQQATLHAVLSRVPALNSRLRDSALAGAEHYFHGLLDILPSARESARKHSDDLTPAEAARCMTLLESMLQASTAQRSTLIAYMGNASDLSAMLEQLHALASTDTISANEAEQPLKALSTRIRSLANVLRTCTQLLRAQANLAGSDLTTILQILEARNEELVKLEEEVRSEPALPVNISSDKAATLHRRFAGVAESLHSAIKDCLHSYPETGPVLKHVERWTTEEAVVPQVGNGHIQQTPDAWISELLRCVDCMLNAVENVEKLATASSGSLDQPGWLIRQGSIVRDLVDALQIETIVRRFNELFAWLGHLAFGVNGSLTGLAAVCRSIWPIVEAFASMCQELLDSATSLHLETNKMAHQLAVSFLQLAQRGFCTPPDKADSKDQKAGELETGTGLGDGEGGEDISKDVGDDEDLGELAQEPNAKNDGEDIADEKDAVDMADEEMEGALGEEPEGSDSGDSDGDDDAGAGDDIDEEAGSVDEQGPSTVDEKMWDDGANSEQPEKESKDMKDSHTTDDVAAAQDEKKKGEDERQQEDGAAAEDAPDEDEHVQSQDMDQTDPHPDNQPNLDLPADIDMDGKDASEDEGSESDGMSEVGADANDTEIKEMEGDIPEHETAAAEETGEAEQDDLTAEEPDGGDEASDEADDREDVGSDVLMEDDKDAAHADANDVDNVAEAGNGEDATNAEARETAQSTAQDQEAEGGAEEQDDPDATAAGDQESSRKQDSGTTPQKSAASESSLPYKQIGDVLEEWYRQHREIESAREQEAQDPTQPQDVDMSSARFEHVHDQNAPAETQALGTASADEATALPEDSGLPNNTEDETALPPRDDDDTPQEESEAQDSGMQIEPGEVAGLKESSKAFVGELQTMDLESPMAEDLPAEEEDQVHDVDQQLTDTHIDGDDNGEKLSLQEARQLWSDHEASTRNLALVLTEHLRLVLHPTQATKMRGDFRTGKRLNIKRIIPYIASSYKRDKIWMRRSVPSKRSYQVMLAIDDSKSMAESESKQLAFETVALVAKAMSMLEVGELSVVGFGENVNVAHDFSTPFTSDAGAQVFKQFSFAQSRTNVRKLLAESIEIFRSARLKAAGSASELWQLQLIISDGVCEDHPSIRQLVRQAQEERIMVVFVVVDAAAQKAEVGGPKQSILDLQTAEFAKDQAGEMQLKMVKYLDTFPFNYYLIVRDVQELPAVLAGALRQWLAEVMETGG</sequence>
<evidence type="ECO:0000256" key="6">
    <source>
        <dbReference type="ARBA" id="ARBA00022741"/>
    </source>
</evidence>
<dbReference type="GO" id="GO:0030687">
    <property type="term" value="C:preribosome, large subunit precursor"/>
    <property type="evidence" value="ECO:0007669"/>
    <property type="project" value="TreeGrafter"/>
</dbReference>
<dbReference type="GO" id="GO:0005654">
    <property type="term" value="C:nucleoplasm"/>
    <property type="evidence" value="ECO:0007669"/>
    <property type="project" value="UniProtKB-SubCell"/>
</dbReference>
<evidence type="ECO:0000256" key="9">
    <source>
        <dbReference type="ARBA" id="ARBA00023242"/>
    </source>
</evidence>
<dbReference type="Proteomes" id="UP001310594">
    <property type="component" value="Unassembled WGS sequence"/>
</dbReference>
<evidence type="ECO:0000256" key="11">
    <source>
        <dbReference type="SAM" id="MobiDB-lite"/>
    </source>
</evidence>
<comment type="caution">
    <text evidence="13">The sequence shown here is derived from an EMBL/GenBank/DDBJ whole genome shotgun (WGS) entry which is preliminary data.</text>
</comment>
<keyword evidence="9 10" id="KW-0539">Nucleus</keyword>
<dbReference type="GO" id="GO:0005730">
    <property type="term" value="C:nucleolus"/>
    <property type="evidence" value="ECO:0007669"/>
    <property type="project" value="UniProtKB-SubCell"/>
</dbReference>
<dbReference type="PIRSF" id="PIRSF010340">
    <property type="entry name" value="Midasin"/>
    <property type="match status" value="1"/>
</dbReference>
<evidence type="ECO:0000256" key="2">
    <source>
        <dbReference type="ARBA" id="ARBA00004642"/>
    </source>
</evidence>
<feature type="compositionally biased region" description="Basic and acidic residues" evidence="11">
    <location>
        <begin position="4426"/>
        <end position="4436"/>
    </location>
</feature>
<feature type="compositionally biased region" description="Basic and acidic residues" evidence="11">
    <location>
        <begin position="4093"/>
        <end position="4107"/>
    </location>
</feature>
<comment type="similarity">
    <text evidence="3 10">Belongs to the midasin family.</text>
</comment>
<dbReference type="SUPFAM" id="SSF52540">
    <property type="entry name" value="P-loop containing nucleoside triphosphate hydrolases"/>
    <property type="match status" value="6"/>
</dbReference>
<feature type="compositionally biased region" description="Acidic residues" evidence="11">
    <location>
        <begin position="4108"/>
        <end position="4148"/>
    </location>
</feature>
<dbReference type="FunFam" id="3.40.50.300:FF:000712">
    <property type="entry name" value="Midasin"/>
    <property type="match status" value="1"/>
</dbReference>
<evidence type="ECO:0000256" key="10">
    <source>
        <dbReference type="PIRNR" id="PIRNR010340"/>
    </source>
</evidence>
<dbReference type="FunFam" id="3.40.50.300:FF:001368">
    <property type="entry name" value="Midasin"/>
    <property type="match status" value="1"/>
</dbReference>
<feature type="domain" description="VWFA" evidence="12">
    <location>
        <begin position="4658"/>
        <end position="4864"/>
    </location>
</feature>
<keyword evidence="8 10" id="KW-0143">Chaperone</keyword>
<dbReference type="Pfam" id="PF17865">
    <property type="entry name" value="AAA_lid_5"/>
    <property type="match status" value="1"/>
</dbReference>
<dbReference type="SUPFAM" id="SSF53300">
    <property type="entry name" value="vWA-like"/>
    <property type="match status" value="1"/>
</dbReference>
<accession>A0AAN8A670</accession>
<feature type="compositionally biased region" description="Basic and acidic residues" evidence="11">
    <location>
        <begin position="4170"/>
        <end position="4204"/>
    </location>
</feature>
<dbReference type="InterPro" id="IPR012099">
    <property type="entry name" value="Midasin"/>
</dbReference>
<comment type="function">
    <text evidence="10">Nuclear chaperone required for maturation and nuclear export of pre-60S ribosome subunits.</text>
</comment>
<dbReference type="GO" id="GO:0000055">
    <property type="term" value="P:ribosomal large subunit export from nucleus"/>
    <property type="evidence" value="ECO:0007669"/>
    <property type="project" value="TreeGrafter"/>
</dbReference>
<dbReference type="Pfam" id="PF07728">
    <property type="entry name" value="AAA_5"/>
    <property type="match status" value="9"/>
</dbReference>
<comment type="subcellular location">
    <subcellularLocation>
        <location evidence="1">Nucleus</location>
        <location evidence="1">Nucleolus</location>
    </subcellularLocation>
    <subcellularLocation>
        <location evidence="2">Nucleus</location>
        <location evidence="2">Nucleoplasm</location>
    </subcellularLocation>
</comment>
<dbReference type="Gene3D" id="3.40.50.300">
    <property type="entry name" value="P-loop containing nucleotide triphosphate hydrolases"/>
    <property type="match status" value="6"/>
</dbReference>
<evidence type="ECO:0000256" key="1">
    <source>
        <dbReference type="ARBA" id="ARBA00004604"/>
    </source>
</evidence>
<dbReference type="InterPro" id="IPR048617">
    <property type="entry name" value="MDN1_AAA_lid_4"/>
</dbReference>
<reference evidence="13" key="1">
    <citation type="submission" date="2023-08" db="EMBL/GenBank/DDBJ databases">
        <title>Black Yeasts Isolated from many extreme environments.</title>
        <authorList>
            <person name="Coleine C."/>
            <person name="Stajich J.E."/>
            <person name="Selbmann L."/>
        </authorList>
    </citation>
    <scope>NUCLEOTIDE SEQUENCE</scope>
    <source>
        <strain evidence="13">CCFEE 5810</strain>
    </source>
</reference>
<evidence type="ECO:0000256" key="4">
    <source>
        <dbReference type="ARBA" id="ARBA00017143"/>
    </source>
</evidence>
<evidence type="ECO:0000259" key="12">
    <source>
        <dbReference type="PROSITE" id="PS50234"/>
    </source>
</evidence>
<gene>
    <name evidence="13" type="primary">MDN1</name>
    <name evidence="13" type="ORF">LTR97_000914</name>
</gene>
<dbReference type="PROSITE" id="PS50234">
    <property type="entry name" value="VWFA"/>
    <property type="match status" value="1"/>
</dbReference>